<dbReference type="InterPro" id="IPR008271">
    <property type="entry name" value="Ser/Thr_kinase_AS"/>
</dbReference>
<dbReference type="EMBL" id="CYGV01001456">
    <property type="protein sequence ID" value="CUA74538.1"/>
    <property type="molecule type" value="Genomic_DNA"/>
</dbReference>
<dbReference type="SMART" id="SM00220">
    <property type="entry name" value="S_TKc"/>
    <property type="match status" value="1"/>
</dbReference>
<sequence length="347" mass="38079">MGRLHQPIIFPNSSGDMELEGESTHEGSGAQSPVIVTRNTMIDQILGIFKSRGVHDLTGELDSSATPAYPVAVTGLADIYRARLLNGSSVALKCLRVLSWGDAPDKSLKEISRELYTWSKCKHPNVLELIGISQFRGQIALISPWMMKGSLVNFLRNEPNVSRYELCTQLAGAITYLHDVGIVHGDIKGSNILVSEDCKIKLGSFENAQISQNSIQFSVSEETSALSIRWAAPELIMEENHRATLHTDVYSLGMTILEIISGSTPYHYLNSEVRVLAAMVRGVLPKRPAQLANGENLPDVVWSLLLSCWNVDPPSRPSASEVWEAMKTLTSATAENDSHVSYIFSPC</sequence>
<dbReference type="AlphaFoldDB" id="A0A0K6G7F1"/>
<dbReference type="GO" id="GO:0004674">
    <property type="term" value="F:protein serine/threonine kinase activity"/>
    <property type="evidence" value="ECO:0007669"/>
    <property type="project" value="TreeGrafter"/>
</dbReference>
<accession>A0A0K6G7F1</accession>
<reference evidence="3 4" key="1">
    <citation type="submission" date="2015-07" db="EMBL/GenBank/DDBJ databases">
        <authorList>
            <person name="Noorani M."/>
        </authorList>
    </citation>
    <scope>NUCLEOTIDE SEQUENCE [LARGE SCALE GENOMIC DNA]</scope>
    <source>
        <strain evidence="3">BBA 69670</strain>
    </source>
</reference>
<dbReference type="PROSITE" id="PS00108">
    <property type="entry name" value="PROTEIN_KINASE_ST"/>
    <property type="match status" value="1"/>
</dbReference>
<organism evidence="3 4">
    <name type="scientific">Rhizoctonia solani</name>
    <dbReference type="NCBI Taxonomy" id="456999"/>
    <lineage>
        <taxon>Eukaryota</taxon>
        <taxon>Fungi</taxon>
        <taxon>Dikarya</taxon>
        <taxon>Basidiomycota</taxon>
        <taxon>Agaricomycotina</taxon>
        <taxon>Agaricomycetes</taxon>
        <taxon>Cantharellales</taxon>
        <taxon>Ceratobasidiaceae</taxon>
        <taxon>Rhizoctonia</taxon>
    </lineage>
</organism>
<dbReference type="PANTHER" id="PTHR44329">
    <property type="entry name" value="SERINE/THREONINE-PROTEIN KINASE TNNI3K-RELATED"/>
    <property type="match status" value="1"/>
</dbReference>
<dbReference type="SUPFAM" id="SSF56112">
    <property type="entry name" value="Protein kinase-like (PK-like)"/>
    <property type="match status" value="1"/>
</dbReference>
<feature type="domain" description="Protein kinase" evidence="2">
    <location>
        <begin position="65"/>
        <end position="329"/>
    </location>
</feature>
<protein>
    <recommendedName>
        <fullName evidence="2">Protein kinase domain-containing protein</fullName>
    </recommendedName>
</protein>
<dbReference type="Pfam" id="PF07714">
    <property type="entry name" value="PK_Tyr_Ser-Thr"/>
    <property type="match status" value="1"/>
</dbReference>
<dbReference type="InterPro" id="IPR011009">
    <property type="entry name" value="Kinase-like_dom_sf"/>
</dbReference>
<proteinExistence type="predicted"/>
<dbReference type="Proteomes" id="UP000044841">
    <property type="component" value="Unassembled WGS sequence"/>
</dbReference>
<dbReference type="GO" id="GO:0005524">
    <property type="term" value="F:ATP binding"/>
    <property type="evidence" value="ECO:0007669"/>
    <property type="project" value="InterPro"/>
</dbReference>
<evidence type="ECO:0000256" key="1">
    <source>
        <dbReference type="SAM" id="MobiDB-lite"/>
    </source>
</evidence>
<evidence type="ECO:0000313" key="4">
    <source>
        <dbReference type="Proteomes" id="UP000044841"/>
    </source>
</evidence>
<gene>
    <name evidence="3" type="ORF">RSOLAG22IIIB_05598</name>
</gene>
<dbReference type="PRINTS" id="PR00109">
    <property type="entry name" value="TYRKINASE"/>
</dbReference>
<dbReference type="PROSITE" id="PS50011">
    <property type="entry name" value="PROTEIN_KINASE_DOM"/>
    <property type="match status" value="1"/>
</dbReference>
<evidence type="ECO:0000259" key="2">
    <source>
        <dbReference type="PROSITE" id="PS50011"/>
    </source>
</evidence>
<dbReference type="Gene3D" id="1.10.510.10">
    <property type="entry name" value="Transferase(Phosphotransferase) domain 1"/>
    <property type="match status" value="1"/>
</dbReference>
<dbReference type="InterPro" id="IPR001245">
    <property type="entry name" value="Ser-Thr/Tyr_kinase_cat_dom"/>
</dbReference>
<keyword evidence="4" id="KW-1185">Reference proteome</keyword>
<dbReference type="InterPro" id="IPR051681">
    <property type="entry name" value="Ser/Thr_Kinases-Pseudokinases"/>
</dbReference>
<feature type="region of interest" description="Disordered" evidence="1">
    <location>
        <begin position="11"/>
        <end position="32"/>
    </location>
</feature>
<dbReference type="InterPro" id="IPR000719">
    <property type="entry name" value="Prot_kinase_dom"/>
</dbReference>
<name>A0A0K6G7F1_9AGAM</name>
<evidence type="ECO:0000313" key="3">
    <source>
        <dbReference type="EMBL" id="CUA74538.1"/>
    </source>
</evidence>